<sequence>MRTSNHRIIIGVSIMVVSLASFAGACYCNNFLIDTLFGSTSLPPSFESTPMWGYQLTHH</sequence>
<protein>
    <submittedName>
        <fullName evidence="1">Uncharacterized protein</fullName>
    </submittedName>
</protein>
<proteinExistence type="predicted"/>
<comment type="caution">
    <text evidence="1">The sequence shown here is derived from an EMBL/GenBank/DDBJ whole genome shotgun (WGS) entry which is preliminary data.</text>
</comment>
<name>A0AAV6HRK3_9ERIC</name>
<dbReference type="EMBL" id="JACTNZ010000013">
    <property type="protein sequence ID" value="KAG5516370.1"/>
    <property type="molecule type" value="Genomic_DNA"/>
</dbReference>
<evidence type="ECO:0000313" key="1">
    <source>
        <dbReference type="EMBL" id="KAG5516370.1"/>
    </source>
</evidence>
<dbReference type="Proteomes" id="UP000823749">
    <property type="component" value="Chromosome 13"/>
</dbReference>
<dbReference type="AlphaFoldDB" id="A0AAV6HRK3"/>
<gene>
    <name evidence="1" type="ORF">RHGRI_037178</name>
</gene>
<dbReference type="PROSITE" id="PS51257">
    <property type="entry name" value="PROKAR_LIPOPROTEIN"/>
    <property type="match status" value="1"/>
</dbReference>
<accession>A0AAV6HRK3</accession>
<keyword evidence="2" id="KW-1185">Reference proteome</keyword>
<evidence type="ECO:0000313" key="2">
    <source>
        <dbReference type="Proteomes" id="UP000823749"/>
    </source>
</evidence>
<organism evidence="1 2">
    <name type="scientific">Rhododendron griersonianum</name>
    <dbReference type="NCBI Taxonomy" id="479676"/>
    <lineage>
        <taxon>Eukaryota</taxon>
        <taxon>Viridiplantae</taxon>
        <taxon>Streptophyta</taxon>
        <taxon>Embryophyta</taxon>
        <taxon>Tracheophyta</taxon>
        <taxon>Spermatophyta</taxon>
        <taxon>Magnoliopsida</taxon>
        <taxon>eudicotyledons</taxon>
        <taxon>Gunneridae</taxon>
        <taxon>Pentapetalae</taxon>
        <taxon>asterids</taxon>
        <taxon>Ericales</taxon>
        <taxon>Ericaceae</taxon>
        <taxon>Ericoideae</taxon>
        <taxon>Rhodoreae</taxon>
        <taxon>Rhododendron</taxon>
    </lineage>
</organism>
<reference evidence="1 2" key="1">
    <citation type="submission" date="2020-08" db="EMBL/GenBank/DDBJ databases">
        <title>Plant Genome Project.</title>
        <authorList>
            <person name="Zhang R.-G."/>
        </authorList>
    </citation>
    <scope>NUCLEOTIDE SEQUENCE [LARGE SCALE GENOMIC DNA]</scope>
    <source>
        <strain evidence="1">WSP0</strain>
        <tissue evidence="1">Leaf</tissue>
    </source>
</reference>